<feature type="region of interest" description="Disordered" evidence="1">
    <location>
        <begin position="1"/>
        <end position="193"/>
    </location>
</feature>
<reference evidence="2" key="1">
    <citation type="submission" date="2025-08" db="UniProtKB">
        <authorList>
            <consortium name="RefSeq"/>
        </authorList>
    </citation>
    <scope>IDENTIFICATION</scope>
    <source>
        <tissue evidence="2">Muscle</tissue>
    </source>
</reference>
<gene>
    <name evidence="2" type="primary">LOC109047620</name>
</gene>
<protein>
    <submittedName>
        <fullName evidence="2">Wiskott-Aldrich syndrome protein homolog 1-like</fullName>
    </submittedName>
</protein>
<accession>A0A9R0AFC5</accession>
<dbReference type="OrthoDB" id="196165at2759"/>
<dbReference type="RefSeq" id="XP_042596020.1">
    <property type="nucleotide sequence ID" value="XM_042740086.1"/>
</dbReference>
<sequence>MATAPEPISIPEQKETAAPAERIKPMPTPRPRPENLPLKGPAQQLQTSERKPSPVSPSSSSSSERFHLYEQCLSPAQGEMGAPPLPPKSYAVGVSKEPTDGPYRPPVPPPRVSVCSRTTNPRSTSSGSPPTSSAPADDPSDTDPVPDVPPRIIRPLNESRRRDAPPPPNRNQLDSDESSDEYEEREPSRDAKLIDMASKMSLMVPKATKPPSQNYYKCGQPLSSDDRCYSNRCP</sequence>
<proteinExistence type="predicted"/>
<evidence type="ECO:0000313" key="2">
    <source>
        <dbReference type="RefSeq" id="XP_042596020.1"/>
    </source>
</evidence>
<evidence type="ECO:0000256" key="1">
    <source>
        <dbReference type="SAM" id="MobiDB-lite"/>
    </source>
</evidence>
<dbReference type="AlphaFoldDB" id="A0A9R0AFC5"/>
<feature type="compositionally biased region" description="Basic and acidic residues" evidence="1">
    <location>
        <begin position="224"/>
        <end position="234"/>
    </location>
</feature>
<feature type="compositionally biased region" description="Low complexity" evidence="1">
    <location>
        <begin position="116"/>
        <end position="145"/>
    </location>
</feature>
<feature type="region of interest" description="Disordered" evidence="1">
    <location>
        <begin position="205"/>
        <end position="234"/>
    </location>
</feature>
<feature type="compositionally biased region" description="Acidic residues" evidence="1">
    <location>
        <begin position="174"/>
        <end position="184"/>
    </location>
</feature>
<dbReference type="KEGG" id="ccar:109047620"/>
<organism evidence="2">
    <name type="scientific">Cyprinus carpio</name>
    <name type="common">Common carp</name>
    <dbReference type="NCBI Taxonomy" id="7962"/>
    <lineage>
        <taxon>Eukaryota</taxon>
        <taxon>Metazoa</taxon>
        <taxon>Chordata</taxon>
        <taxon>Craniata</taxon>
        <taxon>Vertebrata</taxon>
        <taxon>Euteleostomi</taxon>
        <taxon>Actinopterygii</taxon>
        <taxon>Neopterygii</taxon>
        <taxon>Teleostei</taxon>
        <taxon>Ostariophysi</taxon>
        <taxon>Cypriniformes</taxon>
        <taxon>Cyprinidae</taxon>
        <taxon>Cyprininae</taxon>
        <taxon>Cyprinus</taxon>
    </lineage>
</organism>
<dbReference type="Proteomes" id="UP001155660">
    <property type="component" value="Chromosome B15"/>
</dbReference>
<name>A0A9R0AFC5_CYPCA</name>
<dbReference type="GeneID" id="109047620"/>